<dbReference type="RefSeq" id="WP_015404053.1">
    <property type="nucleotide sequence ID" value="NC_020304.1"/>
</dbReference>
<evidence type="ECO:0000313" key="4">
    <source>
        <dbReference type="Proteomes" id="UP000011721"/>
    </source>
</evidence>
<feature type="domain" description="Capsule synthesis protein CapA" evidence="2">
    <location>
        <begin position="3"/>
        <end position="239"/>
    </location>
</feature>
<gene>
    <name evidence="3" type="ordered locus">UWK_01804</name>
</gene>
<dbReference type="InterPro" id="IPR029052">
    <property type="entry name" value="Metallo-depent_PP-like"/>
</dbReference>
<dbReference type="STRING" id="1167006.UWK_01804"/>
<dbReference type="InterPro" id="IPR052169">
    <property type="entry name" value="CW_Biosynth-Accessory"/>
</dbReference>
<dbReference type="PANTHER" id="PTHR33393">
    <property type="entry name" value="POLYGLUTAMINE SYNTHESIS ACCESSORY PROTEIN RV0574C-RELATED"/>
    <property type="match status" value="1"/>
</dbReference>
<dbReference type="SMART" id="SM00854">
    <property type="entry name" value="PGA_cap"/>
    <property type="match status" value="1"/>
</dbReference>
<dbReference type="eggNOG" id="COG2843">
    <property type="taxonomic scope" value="Bacteria"/>
</dbReference>
<dbReference type="Pfam" id="PF09587">
    <property type="entry name" value="PGA_cap"/>
    <property type="match status" value="1"/>
</dbReference>
<dbReference type="KEGG" id="dsf:UWK_01804"/>
<reference evidence="4" key="1">
    <citation type="journal article" date="2013" name="Stand. Genomic Sci.">
        <title>Complete genome sequence of Desulfocapsa sulfexigens, a marine deltaproteobacterium specialized in disproportionating inorganic sulfur compounds.</title>
        <authorList>
            <person name="Finster K.W."/>
            <person name="Kjeldsen K.U."/>
            <person name="Kube M."/>
            <person name="Reinhardt R."/>
            <person name="Mussmann M."/>
            <person name="Amann R."/>
            <person name="Schreiber L."/>
        </authorList>
    </citation>
    <scope>NUCLEOTIDE SEQUENCE [LARGE SCALE GENOMIC DNA]</scope>
    <source>
        <strain evidence="4">DSM 10523 / SB164P1</strain>
    </source>
</reference>
<evidence type="ECO:0000259" key="2">
    <source>
        <dbReference type="SMART" id="SM00854"/>
    </source>
</evidence>
<name>M1P9N0_DESSD</name>
<proteinExistence type="inferred from homology"/>
<protein>
    <submittedName>
        <fullName evidence="3">Bacterial capsule synthesis protein PGA_cap</fullName>
    </submittedName>
</protein>
<organism evidence="3 4">
    <name type="scientific">Desulfocapsa sulfexigens (strain DSM 10523 / SB164P1)</name>
    <dbReference type="NCBI Taxonomy" id="1167006"/>
    <lineage>
        <taxon>Bacteria</taxon>
        <taxon>Pseudomonadati</taxon>
        <taxon>Thermodesulfobacteriota</taxon>
        <taxon>Desulfobulbia</taxon>
        <taxon>Desulfobulbales</taxon>
        <taxon>Desulfocapsaceae</taxon>
        <taxon>Desulfocapsa</taxon>
    </lineage>
</organism>
<dbReference type="Gene3D" id="3.60.21.10">
    <property type="match status" value="1"/>
</dbReference>
<sequence>MTTILIGGDVCPVGSNEILFQTGDAQAILNDLLPVFRQADFTVLNLECPLIERESPIEKSGNCLGVSSDCSQGLVSIGINAVNLANNHILDHGEQGLRSTLSACKNAGINSFGAGVNQRDASQVFVHEINGQRFGFLGIAEHEFSIAEKNKGGANPIDIIEIVRVLRHTRNKHDFLTVLVHGGKEHYPYPTPRLQQLCRFLIEEGAGVVICQHSHCIGCYEYYQGALIVYGQGNLIFEPRPMSKPSVMQGILVKLCFAPDNTLHVEWIPFLQSCTIPGIRRMTPKQSDKCLNGFEQRSKEIISEETVHKKWLKTCLEEKYLHASRIRGHNRLLRILNKKLHFSDWFYRKKTKMLQQNTVTCEVHREALETLWRNENIDF</sequence>
<evidence type="ECO:0000256" key="1">
    <source>
        <dbReference type="ARBA" id="ARBA00005662"/>
    </source>
</evidence>
<dbReference type="AlphaFoldDB" id="M1P9N0"/>
<dbReference type="OrthoDB" id="5405713at2"/>
<dbReference type="CDD" id="cd07381">
    <property type="entry name" value="MPP_CapA"/>
    <property type="match status" value="1"/>
</dbReference>
<dbReference type="PANTHER" id="PTHR33393:SF13">
    <property type="entry name" value="PGA BIOSYNTHESIS PROTEIN CAPA"/>
    <property type="match status" value="1"/>
</dbReference>
<dbReference type="Proteomes" id="UP000011721">
    <property type="component" value="Chromosome"/>
</dbReference>
<dbReference type="InterPro" id="IPR019079">
    <property type="entry name" value="Capsule_synth_CapA"/>
</dbReference>
<dbReference type="EMBL" id="CP003985">
    <property type="protein sequence ID" value="AGF78362.1"/>
    <property type="molecule type" value="Genomic_DNA"/>
</dbReference>
<dbReference type="HOGENOM" id="CLU_038823_2_1_7"/>
<evidence type="ECO:0000313" key="3">
    <source>
        <dbReference type="EMBL" id="AGF78362.1"/>
    </source>
</evidence>
<keyword evidence="4" id="KW-1185">Reference proteome</keyword>
<accession>M1P9N0</accession>
<comment type="similarity">
    <text evidence="1">Belongs to the CapA family.</text>
</comment>
<dbReference type="SUPFAM" id="SSF56300">
    <property type="entry name" value="Metallo-dependent phosphatases"/>
    <property type="match status" value="1"/>
</dbReference>